<dbReference type="AlphaFoldDB" id="C0BDY4"/>
<protein>
    <submittedName>
        <fullName evidence="2">Uncharacterized protein</fullName>
    </submittedName>
</protein>
<evidence type="ECO:0000313" key="2">
    <source>
        <dbReference type="EMBL" id="EEG88061.1"/>
    </source>
</evidence>
<gene>
    <name evidence="2" type="ORF">COPCOM_03396</name>
</gene>
<reference evidence="2 3" key="1">
    <citation type="submission" date="2009-02" db="EMBL/GenBank/DDBJ databases">
        <authorList>
            <person name="Fulton L."/>
            <person name="Clifton S."/>
            <person name="Fulton B."/>
            <person name="Xu J."/>
            <person name="Minx P."/>
            <person name="Pepin K.H."/>
            <person name="Johnson M."/>
            <person name="Bhonagiri V."/>
            <person name="Nash W.E."/>
            <person name="Mardis E.R."/>
            <person name="Wilson R.K."/>
        </authorList>
    </citation>
    <scope>NUCLEOTIDE SEQUENCE [LARGE SCALE GENOMIC DNA]</scope>
    <source>
        <strain evidence="2 3">ATCC 27758</strain>
    </source>
</reference>
<accession>C0BDY4</accession>
<dbReference type="HOGENOM" id="CLU_1934460_0_0_9"/>
<keyword evidence="1" id="KW-0812">Transmembrane</keyword>
<name>C0BDY4_9FIRM</name>
<keyword evidence="1" id="KW-0472">Membrane</keyword>
<evidence type="ECO:0000313" key="3">
    <source>
        <dbReference type="Proteomes" id="UP000003793"/>
    </source>
</evidence>
<comment type="caution">
    <text evidence="2">The sequence shown here is derived from an EMBL/GenBank/DDBJ whole genome shotgun (WGS) entry which is preliminary data.</text>
</comment>
<dbReference type="Proteomes" id="UP000003793">
    <property type="component" value="Unassembled WGS sequence"/>
</dbReference>
<proteinExistence type="predicted"/>
<dbReference type="EMBL" id="ABVR01000045">
    <property type="protein sequence ID" value="EEG88061.1"/>
    <property type="molecule type" value="Genomic_DNA"/>
</dbReference>
<sequence length="130" mass="14781">MGILFLVGTIFFSGLLLYGFIDGQADFSVIVAYGILIAFSGICTLHLFLWRVKVNHDVIEYRSFFGKKYYKFSDITRSVHKENGTLEIYAGDKIIFKFDENISASLFANSLSKHKISQETWLSCRDKSAS</sequence>
<feature type="transmembrane region" description="Helical" evidence="1">
    <location>
        <begin position="29"/>
        <end position="50"/>
    </location>
</feature>
<dbReference type="InterPro" id="IPR046690">
    <property type="entry name" value="DUF6560"/>
</dbReference>
<reference evidence="2 3" key="2">
    <citation type="submission" date="2009-03" db="EMBL/GenBank/DDBJ databases">
        <title>Draft genome sequence of Coprococcus comes (ATCC 27758).</title>
        <authorList>
            <person name="Sudarsanam P."/>
            <person name="Ley R."/>
            <person name="Guruge J."/>
            <person name="Turnbaugh P.J."/>
            <person name="Mahowald M."/>
            <person name="Liep D."/>
            <person name="Gordon J."/>
        </authorList>
    </citation>
    <scope>NUCLEOTIDE SEQUENCE [LARGE SCALE GENOMIC DNA]</scope>
    <source>
        <strain evidence="2 3">ATCC 27758</strain>
    </source>
</reference>
<organism evidence="2 3">
    <name type="scientific">Coprococcus comes ATCC 27758</name>
    <dbReference type="NCBI Taxonomy" id="470146"/>
    <lineage>
        <taxon>Bacteria</taxon>
        <taxon>Bacillati</taxon>
        <taxon>Bacillota</taxon>
        <taxon>Clostridia</taxon>
        <taxon>Lachnospirales</taxon>
        <taxon>Lachnospiraceae</taxon>
        <taxon>Coprococcus</taxon>
    </lineage>
</organism>
<keyword evidence="1" id="KW-1133">Transmembrane helix</keyword>
<dbReference type="Pfam" id="PF20197">
    <property type="entry name" value="DUF6560"/>
    <property type="match status" value="1"/>
</dbReference>
<evidence type="ECO:0000256" key="1">
    <source>
        <dbReference type="SAM" id="Phobius"/>
    </source>
</evidence>